<evidence type="ECO:0000313" key="1">
    <source>
        <dbReference type="EMBL" id="EQB51817.1"/>
    </source>
</evidence>
<dbReference type="EMBL" id="AMYD01001737">
    <property type="protein sequence ID" value="EQB51817.1"/>
    <property type="molecule type" value="Genomic_DNA"/>
</dbReference>
<dbReference type="AlphaFoldDB" id="T0K8F4"/>
<keyword evidence="1" id="KW-0808">Transferase</keyword>
<comment type="caution">
    <text evidence="1">The sequence shown here is derived from an EMBL/GenBank/DDBJ whole genome shotgun (WGS) entry which is preliminary data.</text>
</comment>
<name>T0K8F4_COLGC</name>
<organism evidence="1 2">
    <name type="scientific">Colletotrichum gloeosporioides (strain Cg-14)</name>
    <name type="common">Anthracnose fungus</name>
    <name type="synonym">Glomerella cingulata</name>
    <dbReference type="NCBI Taxonomy" id="1237896"/>
    <lineage>
        <taxon>Eukaryota</taxon>
        <taxon>Fungi</taxon>
        <taxon>Dikarya</taxon>
        <taxon>Ascomycota</taxon>
        <taxon>Pezizomycotina</taxon>
        <taxon>Sordariomycetes</taxon>
        <taxon>Hypocreomycetidae</taxon>
        <taxon>Glomerellales</taxon>
        <taxon>Glomerellaceae</taxon>
        <taxon>Colletotrichum</taxon>
        <taxon>Colletotrichum gloeosporioides species complex</taxon>
    </lineage>
</organism>
<gene>
    <name evidence="1" type="ORF">CGLO_08604</name>
</gene>
<dbReference type="OrthoDB" id="47375at2759"/>
<sequence length="59" mass="6564">MSMLGTFSEFTNNETFGFAKTFLINLPTRYDYLDAATIQAFLSGVQFEVFPAVEGDVSN</sequence>
<proteinExistence type="predicted"/>
<reference evidence="2" key="1">
    <citation type="journal article" date="2013" name="Mol. Plant Microbe Interact.">
        <title>Global aspects of pacC regulation of pathogenicity genes in Colletotrichum gloeosporioides as revealed by transcriptome analysis.</title>
        <authorList>
            <person name="Alkan N."/>
            <person name="Meng X."/>
            <person name="Friedlander G."/>
            <person name="Reuveni E."/>
            <person name="Sukno S."/>
            <person name="Sherman A."/>
            <person name="Thon M."/>
            <person name="Fluhr R."/>
            <person name="Prusky D."/>
        </authorList>
    </citation>
    <scope>NUCLEOTIDE SEQUENCE [LARGE SCALE GENOMIC DNA]</scope>
    <source>
        <strain evidence="2">Cg-14</strain>
    </source>
</reference>
<accession>T0K8F4</accession>
<dbReference type="GO" id="GO:0016740">
    <property type="term" value="F:transferase activity"/>
    <property type="evidence" value="ECO:0007669"/>
    <property type="project" value="UniProtKB-KW"/>
</dbReference>
<dbReference type="HOGENOM" id="CLU_2960615_0_0_1"/>
<dbReference type="Proteomes" id="UP000015530">
    <property type="component" value="Unassembled WGS sequence"/>
</dbReference>
<evidence type="ECO:0000313" key="2">
    <source>
        <dbReference type="Proteomes" id="UP000015530"/>
    </source>
</evidence>
<protein>
    <submittedName>
        <fullName evidence="1">Glycosyltransferase family 25</fullName>
    </submittedName>
</protein>